<organism evidence="3 4">
    <name type="scientific">Phyllobacterium sophorae</name>
    <dbReference type="NCBI Taxonomy" id="1520277"/>
    <lineage>
        <taxon>Bacteria</taxon>
        <taxon>Pseudomonadati</taxon>
        <taxon>Pseudomonadota</taxon>
        <taxon>Alphaproteobacteria</taxon>
        <taxon>Hyphomicrobiales</taxon>
        <taxon>Phyllobacteriaceae</taxon>
        <taxon>Phyllobacterium</taxon>
    </lineage>
</organism>
<proteinExistence type="predicted"/>
<keyword evidence="4" id="KW-1185">Reference proteome</keyword>
<evidence type="ECO:0000313" key="4">
    <source>
        <dbReference type="Proteomes" id="UP000241764"/>
    </source>
</evidence>
<dbReference type="Proteomes" id="UP000241764">
    <property type="component" value="Unassembled WGS sequence"/>
</dbReference>
<evidence type="ECO:0000313" key="3">
    <source>
        <dbReference type="EMBL" id="PSH60836.1"/>
    </source>
</evidence>
<reference evidence="4" key="1">
    <citation type="submission" date="2017-11" db="EMBL/GenBank/DDBJ databases">
        <authorList>
            <person name="Kuznetsova I."/>
            <person name="Sazanova A."/>
            <person name="Chirak E."/>
            <person name="Safronova V."/>
            <person name="Willems A."/>
        </authorList>
    </citation>
    <scope>NUCLEOTIDE SEQUENCE [LARGE SCALE GENOMIC DNA]</scope>
    <source>
        <strain evidence="4">CCBAU 03422</strain>
    </source>
</reference>
<dbReference type="EMBL" id="PGGM01000015">
    <property type="protein sequence ID" value="PSH60836.1"/>
    <property type="molecule type" value="Genomic_DNA"/>
</dbReference>
<keyword evidence="2" id="KW-0472">Membrane</keyword>
<accession>A0A2P7B308</accession>
<sequence>MRLPSFDARKKTDDPHTREQRQSLFKIWIRHNQGMTYRSFRKTVHGTIGMEFVIAVPWCGMWLAIEPDGQTHS</sequence>
<keyword evidence="2" id="KW-1133">Transmembrane helix</keyword>
<feature type="region of interest" description="Disordered" evidence="1">
    <location>
        <begin position="1"/>
        <end position="20"/>
    </location>
</feature>
<protein>
    <submittedName>
        <fullName evidence="3">Uncharacterized protein</fullName>
    </submittedName>
</protein>
<evidence type="ECO:0000256" key="1">
    <source>
        <dbReference type="SAM" id="MobiDB-lite"/>
    </source>
</evidence>
<keyword evidence="2" id="KW-0812">Transmembrane</keyword>
<comment type="caution">
    <text evidence="3">The sequence shown here is derived from an EMBL/GenBank/DDBJ whole genome shotgun (WGS) entry which is preliminary data.</text>
</comment>
<gene>
    <name evidence="3" type="ORF">CU103_25035</name>
</gene>
<feature type="transmembrane region" description="Helical" evidence="2">
    <location>
        <begin position="44"/>
        <end position="65"/>
    </location>
</feature>
<name>A0A2P7B308_9HYPH</name>
<dbReference type="AlphaFoldDB" id="A0A2P7B308"/>
<evidence type="ECO:0000256" key="2">
    <source>
        <dbReference type="SAM" id="Phobius"/>
    </source>
</evidence>
<feature type="compositionally biased region" description="Basic and acidic residues" evidence="1">
    <location>
        <begin position="7"/>
        <end position="20"/>
    </location>
</feature>